<dbReference type="InterPro" id="IPR015016">
    <property type="entry name" value="SF3b_su1"/>
</dbReference>
<dbReference type="GO" id="GO:0140727">
    <property type="term" value="P:siRNA-mediated pericentric heterochromatin formation"/>
    <property type="evidence" value="ECO:0007669"/>
    <property type="project" value="EnsemblFungi"/>
</dbReference>
<feature type="compositionally biased region" description="Basic and acidic residues" evidence="10">
    <location>
        <begin position="199"/>
        <end position="210"/>
    </location>
</feature>
<evidence type="ECO:0000259" key="11">
    <source>
        <dbReference type="Pfam" id="PF08920"/>
    </source>
</evidence>
<dbReference type="GeneID" id="25313019"/>
<evidence type="ECO:0000256" key="9">
    <source>
        <dbReference type="PROSITE-ProRule" id="PRU00103"/>
    </source>
</evidence>
<reference evidence="13 14" key="1">
    <citation type="submission" date="2015-04" db="EMBL/GenBank/DDBJ databases">
        <authorList>
            <person name="Heijne W.H."/>
            <person name="Fedorova N.D."/>
            <person name="Nierman W.C."/>
            <person name="Vollebregt A.W."/>
            <person name="Zhao Z."/>
            <person name="Wu L."/>
            <person name="Kumar M."/>
            <person name="Stam H."/>
            <person name="van den Berg M.A."/>
            <person name="Pel H.J."/>
        </authorList>
    </citation>
    <scope>NUCLEOTIDE SEQUENCE [LARGE SCALE GENOMIC DNA]</scope>
    <source>
        <strain evidence="13 14">CBS 393.64</strain>
    </source>
</reference>
<dbReference type="GO" id="GO:0005686">
    <property type="term" value="C:U2 snRNP"/>
    <property type="evidence" value="ECO:0007669"/>
    <property type="project" value="EnsemblFungi"/>
</dbReference>
<feature type="repeat" description="HEAT" evidence="9">
    <location>
        <begin position="615"/>
        <end position="653"/>
    </location>
</feature>
<feature type="domain" description="Phosphatase PP2A regulatory subunit A/Splicing factor 3B subunit 1-like HEAT repeat" evidence="12">
    <location>
        <begin position="1015"/>
        <end position="1093"/>
    </location>
</feature>
<keyword evidence="5" id="KW-0677">Repeat</keyword>
<organism evidence="13 14">
    <name type="scientific">Rasamsonia emersonii (strain ATCC 16479 / CBS 393.64 / IMI 116815)</name>
    <dbReference type="NCBI Taxonomy" id="1408163"/>
    <lineage>
        <taxon>Eukaryota</taxon>
        <taxon>Fungi</taxon>
        <taxon>Dikarya</taxon>
        <taxon>Ascomycota</taxon>
        <taxon>Pezizomycotina</taxon>
        <taxon>Eurotiomycetes</taxon>
        <taxon>Eurotiomycetidae</taxon>
        <taxon>Eurotiales</taxon>
        <taxon>Trichocomaceae</taxon>
        <taxon>Rasamsonia</taxon>
    </lineage>
</organism>
<feature type="compositionally biased region" description="Acidic residues" evidence="10">
    <location>
        <begin position="71"/>
        <end position="80"/>
    </location>
</feature>
<evidence type="ECO:0000313" key="13">
    <source>
        <dbReference type="EMBL" id="KKA24984.1"/>
    </source>
</evidence>
<evidence type="ECO:0000256" key="5">
    <source>
        <dbReference type="ARBA" id="ARBA00022737"/>
    </source>
</evidence>
<dbReference type="STRING" id="1408163.A0A0F4Z375"/>
<dbReference type="PROSITE" id="PS50077">
    <property type="entry name" value="HEAT_REPEAT"/>
    <property type="match status" value="1"/>
</dbReference>
<dbReference type="AlphaFoldDB" id="A0A0F4Z375"/>
<sequence>MSDAEFEQVRRLQAERNAAAEAKKGSKTFDPSSQRTDFSTKAPLTETFDTELYDRDGADKYAGYNTSIPVDGEDEDMEDADGGHRLVGQYTATKEQVNEMAHGNGVEEEDILLGREKSARIADRETDYQKRRFNRALSPTRADPFAANKDANAETDGQTYRDVMALRELEKEEERVKKIIAEKQARGENGVPEHQATLKAEESDKEKLDADSTASASTGRKRKQRWDVSSEPTEAKEENEATQAKPKRSRWDQTPAPTPPEEQPAPKRRSRWDQAPAAPTIPGATPVGNQGLATPMHPSQAPMAPATFGTDISGRNAPLSDEELDLMLPSEGYKILDPPPGYEPIRNPARKLTTTPAPMPSAGGIGGFMMQEPENARMLGKQLPTEIPGVGDLQFFKPEDMAYFGKLLDGADENTLSVEELKERKIMRLLLKVKNGTPPMRKTALRQLTDNARQFGAGPLFNQILPLLMEKSLEDQERHLLVKVIDRILYKLDDLVRPYTHKILVVIEPLLIDQDYYARVEGREIISNLAKAAGLAHMISTMRPDIDHVDEYVRNTTARAFAVVASALGIPALLPFLRAVCRSKKSWQARHTGVKIVQQIAILMGCAILPHLKGLVDCIADNLSDEQAKVRTVTALAIAALAEAANPYGIESFDEILNPLWTGARKQRGKGLAGFLKAVGYIIPLMDEEYANYYTSQIMEILLREFSSPDEEMKKVVLKVVSQCAQTNGVTAQYLKENLLQDFFKSFWVRRMALDKRNYRQVVETTVDLGQKVGVSEILERIVNNLKDESEAYRKMTVETVEKLIASLGAADISERLEERLIDGVLYAFQEQSVEDIVILNGFGTVVNALGTRCKPYLPQIVSTILWRLNNKSATVRQQAADLVSRIAMVMKQCGEDALMGKLGVVLYEYLGEEYPEVLGSILGALRSIVTVVGINQMQPPIRDLLPRLTPILRNRHEKVQENTIDLVGRIADRGPESVNAREWMRICFELLDMLKAHKKGIRRAANNTFGFIAKAIGPQDVLATLLNNLRVQERQSRVCTAVAIGIVAETCAPFTVLPALMNEYRVPELNVQNGVLKAMSFLFEYIGEMAKDYVYAVTPLLEDALIDRDQVHRQTAASVVKHIALGVVGLGCEDAMIHLLNLVFPNIFETSPHVIDRIVEAIEAIRMAVGTGIVMNYVWAGLFHPARKVRTPYWRLYNDAYVQGADAMVPYYPNLEEDGISRPELAIVI</sequence>
<evidence type="ECO:0000313" key="14">
    <source>
        <dbReference type="Proteomes" id="UP000053958"/>
    </source>
</evidence>
<evidence type="ECO:0000256" key="4">
    <source>
        <dbReference type="ARBA" id="ARBA00022728"/>
    </source>
</evidence>
<dbReference type="InterPro" id="IPR021133">
    <property type="entry name" value="HEAT_type_2"/>
</dbReference>
<dbReference type="GO" id="GO:0000245">
    <property type="term" value="P:spliceosomal complex assembly"/>
    <property type="evidence" value="ECO:0007669"/>
    <property type="project" value="EnsemblFungi"/>
</dbReference>
<name>A0A0F4Z375_RASE3</name>
<dbReference type="GO" id="GO:0003729">
    <property type="term" value="F:mRNA binding"/>
    <property type="evidence" value="ECO:0007669"/>
    <property type="project" value="EnsemblFungi"/>
</dbReference>
<dbReference type="Pfam" id="PF13513">
    <property type="entry name" value="HEAT_EZ"/>
    <property type="match status" value="1"/>
</dbReference>
<feature type="domain" description="Splicing factor 3B subunit 1" evidence="11">
    <location>
        <begin position="243"/>
        <end position="375"/>
    </location>
</feature>
<keyword evidence="4" id="KW-0747">Spliceosome</keyword>
<feature type="region of interest" description="Disordered" evidence="10">
    <location>
        <begin position="1"/>
        <end position="82"/>
    </location>
</feature>
<keyword evidence="14" id="KW-1185">Reference proteome</keyword>
<feature type="region of interest" description="Disordered" evidence="10">
    <location>
        <begin position="123"/>
        <end position="159"/>
    </location>
</feature>
<dbReference type="InterPro" id="IPR011989">
    <property type="entry name" value="ARM-like"/>
</dbReference>
<dbReference type="FunFam" id="1.25.10.10:FF:000066">
    <property type="entry name" value="Splicing factor 3B subunit 1"/>
    <property type="match status" value="1"/>
</dbReference>
<dbReference type="OrthoDB" id="438939at2759"/>
<dbReference type="Proteomes" id="UP000053958">
    <property type="component" value="Unassembled WGS sequence"/>
</dbReference>
<dbReference type="Pfam" id="PF08920">
    <property type="entry name" value="SF3b1"/>
    <property type="match status" value="1"/>
</dbReference>
<dbReference type="GO" id="GO:0000974">
    <property type="term" value="C:Prp19 complex"/>
    <property type="evidence" value="ECO:0007669"/>
    <property type="project" value="EnsemblFungi"/>
</dbReference>
<dbReference type="RefSeq" id="XP_013331596.1">
    <property type="nucleotide sequence ID" value="XM_013476142.1"/>
</dbReference>
<protein>
    <submittedName>
        <fullName evidence="13">Splicing factor 3B subunit 1</fullName>
    </submittedName>
</protein>
<feature type="compositionally biased region" description="Basic and acidic residues" evidence="10">
    <location>
        <begin position="225"/>
        <end position="239"/>
    </location>
</feature>
<dbReference type="InterPro" id="IPR054573">
    <property type="entry name" value="PP2A/SF3B1-like_HEAT"/>
</dbReference>
<dbReference type="GO" id="GO:0045292">
    <property type="term" value="P:mRNA cis splicing, via spliceosome"/>
    <property type="evidence" value="ECO:0007669"/>
    <property type="project" value="EnsemblFungi"/>
</dbReference>
<feature type="compositionally biased region" description="Low complexity" evidence="10">
    <location>
        <begin position="275"/>
        <end position="286"/>
    </location>
</feature>
<dbReference type="FunFam" id="1.25.10.10:FF:000810">
    <property type="entry name" value="Splicing factor 3B subunit 1"/>
    <property type="match status" value="1"/>
</dbReference>
<evidence type="ECO:0000256" key="10">
    <source>
        <dbReference type="SAM" id="MobiDB-lite"/>
    </source>
</evidence>
<accession>A0A0F4Z375</accession>
<comment type="caution">
    <text evidence="13">The sequence shown here is derived from an EMBL/GenBank/DDBJ whole genome shotgun (WGS) entry which is preliminary data.</text>
</comment>
<dbReference type="PANTHER" id="PTHR12097">
    <property type="entry name" value="SPLICING FACTOR 3B, SUBUNIT 1-RELATED"/>
    <property type="match status" value="1"/>
</dbReference>
<evidence type="ECO:0000256" key="6">
    <source>
        <dbReference type="ARBA" id="ARBA00023187"/>
    </source>
</evidence>
<evidence type="ECO:0000259" key="12">
    <source>
        <dbReference type="Pfam" id="PF22646"/>
    </source>
</evidence>
<gene>
    <name evidence="13" type="ORF">T310_0965</name>
</gene>
<dbReference type="InterPro" id="IPR016024">
    <property type="entry name" value="ARM-type_fold"/>
</dbReference>
<keyword evidence="6" id="KW-0508">mRNA splicing</keyword>
<keyword evidence="3" id="KW-0507">mRNA processing</keyword>
<comment type="similarity">
    <text evidence="8">Belongs to the phosphatase 2A regulatory subunit A family.</text>
</comment>
<feature type="region of interest" description="Disordered" evidence="10">
    <location>
        <begin position="180"/>
        <end position="318"/>
    </location>
</feature>
<evidence type="ECO:0000256" key="1">
    <source>
        <dbReference type="ARBA" id="ARBA00004123"/>
    </source>
</evidence>
<evidence type="ECO:0000256" key="7">
    <source>
        <dbReference type="ARBA" id="ARBA00023242"/>
    </source>
</evidence>
<dbReference type="Gene3D" id="1.25.10.10">
    <property type="entry name" value="Leucine-rich Repeat Variant"/>
    <property type="match status" value="3"/>
</dbReference>
<dbReference type="FunFam" id="1.25.10.10:FF:000069">
    <property type="entry name" value="Splicing factor 3B subunit 1"/>
    <property type="match status" value="1"/>
</dbReference>
<dbReference type="GO" id="GO:0071004">
    <property type="term" value="C:U2-type prespliceosome"/>
    <property type="evidence" value="ECO:0007669"/>
    <property type="project" value="EnsemblFungi"/>
</dbReference>
<evidence type="ECO:0000256" key="2">
    <source>
        <dbReference type="ARBA" id="ARBA00005754"/>
    </source>
</evidence>
<dbReference type="Pfam" id="PF22646">
    <property type="entry name" value="PPP2R1A-like_HEAT"/>
    <property type="match status" value="1"/>
</dbReference>
<comment type="subcellular location">
    <subcellularLocation>
        <location evidence="1">Nucleus</location>
    </subcellularLocation>
</comment>
<dbReference type="GO" id="GO:0071014">
    <property type="term" value="C:post-mRNA release spliceosomal complex"/>
    <property type="evidence" value="ECO:0007669"/>
    <property type="project" value="EnsemblFungi"/>
</dbReference>
<keyword evidence="7" id="KW-0539">Nucleus</keyword>
<evidence type="ECO:0000256" key="3">
    <source>
        <dbReference type="ARBA" id="ARBA00022664"/>
    </source>
</evidence>
<comment type="similarity">
    <text evidence="2">Belongs to the SF3B1 family.</text>
</comment>
<feature type="compositionally biased region" description="Polar residues" evidence="10">
    <location>
        <begin position="29"/>
        <end position="39"/>
    </location>
</feature>
<proteinExistence type="inferred from homology"/>
<evidence type="ECO:0000256" key="8">
    <source>
        <dbReference type="ARBA" id="ARBA00038332"/>
    </source>
</evidence>
<dbReference type="EMBL" id="LASV01000039">
    <property type="protein sequence ID" value="KKA24984.1"/>
    <property type="molecule type" value="Genomic_DNA"/>
</dbReference>
<dbReference type="SUPFAM" id="SSF48371">
    <property type="entry name" value="ARM repeat"/>
    <property type="match status" value="1"/>
</dbReference>
<dbReference type="InterPro" id="IPR038737">
    <property type="entry name" value="SF3b_su1-like"/>
</dbReference>